<dbReference type="PANTHER" id="PTHR47472:SF1">
    <property type="entry name" value="DUF1446-DOMAIN-CONTAINING PROTEIN"/>
    <property type="match status" value="1"/>
</dbReference>
<evidence type="ECO:0000313" key="3">
    <source>
        <dbReference type="Proteomes" id="UP000198525"/>
    </source>
</evidence>
<dbReference type="Proteomes" id="UP000198525">
    <property type="component" value="Unassembled WGS sequence"/>
</dbReference>
<name>A0A1G8ZPD3_9GAMM</name>
<protein>
    <recommendedName>
        <fullName evidence="1">Acyclic terpene utilisation N-terminal domain-containing protein</fullName>
    </recommendedName>
</protein>
<dbReference type="EMBL" id="FNES01000012">
    <property type="protein sequence ID" value="SDK16982.1"/>
    <property type="molecule type" value="Genomic_DNA"/>
</dbReference>
<gene>
    <name evidence="2" type="ORF">SAMN04487954_11285</name>
</gene>
<organism evidence="2 3">
    <name type="scientific">Billgrantia gudaonensis</name>
    <dbReference type="NCBI Taxonomy" id="376427"/>
    <lineage>
        <taxon>Bacteria</taxon>
        <taxon>Pseudomonadati</taxon>
        <taxon>Pseudomonadota</taxon>
        <taxon>Gammaproteobacteria</taxon>
        <taxon>Oceanospirillales</taxon>
        <taxon>Halomonadaceae</taxon>
        <taxon>Billgrantia</taxon>
    </lineage>
</organism>
<reference evidence="2 3" key="1">
    <citation type="submission" date="2016-10" db="EMBL/GenBank/DDBJ databases">
        <authorList>
            <person name="de Groot N.N."/>
        </authorList>
    </citation>
    <scope>NUCLEOTIDE SEQUENCE [LARGE SCALE GENOMIC DNA]</scope>
    <source>
        <strain evidence="2 3">CGMCC 1.6133</strain>
    </source>
</reference>
<dbReference type="Pfam" id="PF07287">
    <property type="entry name" value="AtuA"/>
    <property type="match status" value="1"/>
</dbReference>
<dbReference type="STRING" id="376427.SAMN04487954_11285"/>
<sequence>MTFLLGSGAGFSGDRTDAAIPVVAELIRRGQPCALLFETLGERTLAAAHRTMRDDPDKGYEPLLDELLSPVLGDCLTHGIRVLGNFGAANPLGACRRVRSLAAAVGRETARIGLVEGDDIRDRLAGLDLQRWEAENRELPGAQALISANVYLGAAPLVQALAQGAEVVVTGRVADPALFLAPLVHHFGWAWDDWDRLAAGMMAGHLGECGAQVSGGYFADPGFKDVPGLATVGYPIIEVEEDGSLTVTKPPGTGGLVTERTVKEQLLYEVHDPANYLTPDVVVDLSRVVVREVGPDRVAVSGIRGKPAPERLKTTVCYEGGWQGEAEISYAGPNALARAQLAAEVLRERLGFRVPPELRSRLDLIGHASVFDSDDGELQAQRQPSESGDYRLRLAVEHPERRWVERATQELLALYCAGPAGGGGVRRHFQRRVCTASYLVKRSDVVAHATLFDERSEAHAASH</sequence>
<dbReference type="AlphaFoldDB" id="A0A1G8ZPD3"/>
<accession>A0A1G8ZPD3</accession>
<dbReference type="OrthoDB" id="9763456at2"/>
<evidence type="ECO:0000313" key="2">
    <source>
        <dbReference type="EMBL" id="SDK16982.1"/>
    </source>
</evidence>
<keyword evidence="3" id="KW-1185">Reference proteome</keyword>
<dbReference type="RefSeq" id="WP_089687269.1">
    <property type="nucleotide sequence ID" value="NZ_FNES01000012.1"/>
</dbReference>
<dbReference type="PANTHER" id="PTHR47472">
    <property type="entry name" value="PROPIONYL-COA CARBOXYLASE"/>
    <property type="match status" value="1"/>
</dbReference>
<proteinExistence type="predicted"/>
<dbReference type="InterPro" id="IPR010839">
    <property type="entry name" value="AtuA_N"/>
</dbReference>
<feature type="domain" description="Acyclic terpene utilisation N-terminal" evidence="1">
    <location>
        <begin position="5"/>
        <end position="448"/>
    </location>
</feature>
<evidence type="ECO:0000259" key="1">
    <source>
        <dbReference type="Pfam" id="PF07287"/>
    </source>
</evidence>